<evidence type="ECO:0000313" key="2">
    <source>
        <dbReference type="Proteomes" id="UP000198211"/>
    </source>
</evidence>
<comment type="caution">
    <text evidence="1">The sequence shown here is derived from an EMBL/GenBank/DDBJ whole genome shotgun (WGS) entry which is preliminary data.</text>
</comment>
<evidence type="ECO:0000313" key="1">
    <source>
        <dbReference type="EMBL" id="OWZ12488.1"/>
    </source>
</evidence>
<organism evidence="1 2">
    <name type="scientific">Phytophthora megakarya</name>
    <dbReference type="NCBI Taxonomy" id="4795"/>
    <lineage>
        <taxon>Eukaryota</taxon>
        <taxon>Sar</taxon>
        <taxon>Stramenopiles</taxon>
        <taxon>Oomycota</taxon>
        <taxon>Peronosporomycetes</taxon>
        <taxon>Peronosporales</taxon>
        <taxon>Peronosporaceae</taxon>
        <taxon>Phytophthora</taxon>
    </lineage>
</organism>
<proteinExistence type="predicted"/>
<keyword evidence="2" id="KW-1185">Reference proteome</keyword>
<accession>A0A225W5K9</accession>
<dbReference type="AlphaFoldDB" id="A0A225W5K9"/>
<reference evidence="2" key="1">
    <citation type="submission" date="2017-03" db="EMBL/GenBank/DDBJ databases">
        <title>Phytopthora megakarya and P. palmivora, two closely related causual agents of cacao black pod achieved similar genome size and gene model numbers by different mechanisms.</title>
        <authorList>
            <person name="Ali S."/>
            <person name="Shao J."/>
            <person name="Larry D.J."/>
            <person name="Kronmiller B."/>
            <person name="Shen D."/>
            <person name="Strem M.D."/>
            <person name="Melnick R.L."/>
            <person name="Guiltinan M.J."/>
            <person name="Tyler B.M."/>
            <person name="Meinhardt L.W."/>
            <person name="Bailey B.A."/>
        </authorList>
    </citation>
    <scope>NUCLEOTIDE SEQUENCE [LARGE SCALE GENOMIC DNA]</scope>
    <source>
        <strain evidence="2">zdho120</strain>
    </source>
</reference>
<dbReference type="EMBL" id="NBNE01001831">
    <property type="protein sequence ID" value="OWZ12488.1"/>
    <property type="molecule type" value="Genomic_DNA"/>
</dbReference>
<sequence>MELILRAGTIRVIWKGLPPLRLPTKHDKRTRLENVRRAELQRIKRCLKLFYQLTRSSELTAPLVVLGYCTNKLKSGCHFNSIRTRQQIRRLDQLSWQTLTREFKTQIST</sequence>
<dbReference type="Proteomes" id="UP000198211">
    <property type="component" value="Unassembled WGS sequence"/>
</dbReference>
<name>A0A225W5K9_9STRA</name>
<gene>
    <name evidence="1" type="ORF">PHMEG_00014343</name>
</gene>
<protein>
    <submittedName>
        <fullName evidence="1">Uncharacterized protein</fullName>
    </submittedName>
</protein>